<evidence type="ECO:0000313" key="2">
    <source>
        <dbReference type="Proteomes" id="UP000827986"/>
    </source>
</evidence>
<evidence type="ECO:0000313" key="1">
    <source>
        <dbReference type="EMBL" id="KAH1177265.1"/>
    </source>
</evidence>
<reference evidence="1" key="1">
    <citation type="submission" date="2021-09" db="EMBL/GenBank/DDBJ databases">
        <title>The genome of Mauremys mutica provides insights into the evolution of semi-aquatic lifestyle.</title>
        <authorList>
            <person name="Gong S."/>
            <person name="Gao Y."/>
        </authorList>
    </citation>
    <scope>NUCLEOTIDE SEQUENCE</scope>
    <source>
        <strain evidence="1">MM-2020</strain>
        <tissue evidence="1">Muscle</tissue>
    </source>
</reference>
<proteinExistence type="predicted"/>
<dbReference type="AlphaFoldDB" id="A0A9D3XDM9"/>
<keyword evidence="2" id="KW-1185">Reference proteome</keyword>
<name>A0A9D3XDM9_9SAUR</name>
<accession>A0A9D3XDM9</accession>
<comment type="caution">
    <text evidence="1">The sequence shown here is derived from an EMBL/GenBank/DDBJ whole genome shotgun (WGS) entry which is preliminary data.</text>
</comment>
<gene>
    <name evidence="1" type="ORF">KIL84_010967</name>
</gene>
<sequence>MQTLPLVQGVQINKRPSMISQEHPYFREHLYIYIHSYKFIMLFKPTTLVKKHVLVKRLINRWILLWFYKIHETEFISGLNQWNYTRANRACGLQNQSFVWGVNLPLEYTEKAKR</sequence>
<protein>
    <submittedName>
        <fullName evidence="1">Uncharacterized protein</fullName>
    </submittedName>
</protein>
<organism evidence="1 2">
    <name type="scientific">Mauremys mutica</name>
    <name type="common">yellowpond turtle</name>
    <dbReference type="NCBI Taxonomy" id="74926"/>
    <lineage>
        <taxon>Eukaryota</taxon>
        <taxon>Metazoa</taxon>
        <taxon>Chordata</taxon>
        <taxon>Craniata</taxon>
        <taxon>Vertebrata</taxon>
        <taxon>Euteleostomi</taxon>
        <taxon>Archelosauria</taxon>
        <taxon>Testudinata</taxon>
        <taxon>Testudines</taxon>
        <taxon>Cryptodira</taxon>
        <taxon>Durocryptodira</taxon>
        <taxon>Testudinoidea</taxon>
        <taxon>Geoemydidae</taxon>
        <taxon>Geoemydinae</taxon>
        <taxon>Mauremys</taxon>
    </lineage>
</organism>
<dbReference type="EMBL" id="JAHDVG010000474">
    <property type="protein sequence ID" value="KAH1177265.1"/>
    <property type="molecule type" value="Genomic_DNA"/>
</dbReference>
<dbReference type="Proteomes" id="UP000827986">
    <property type="component" value="Unassembled WGS sequence"/>
</dbReference>